<dbReference type="SUPFAM" id="SSF82171">
    <property type="entry name" value="DPP6 N-terminal domain-like"/>
    <property type="match status" value="1"/>
</dbReference>
<feature type="compositionally biased region" description="Basic and acidic residues" evidence="3">
    <location>
        <begin position="1280"/>
        <end position="1292"/>
    </location>
</feature>
<dbReference type="PANTHER" id="PTHR32215:SF0">
    <property type="entry name" value="CILIA- AND FLAGELLA-ASSOCIATED PROTEIN 57"/>
    <property type="match status" value="1"/>
</dbReference>
<dbReference type="EMBL" id="JAVHJS010000010">
    <property type="protein sequence ID" value="KAK2846119.1"/>
    <property type="molecule type" value="Genomic_DNA"/>
</dbReference>
<dbReference type="InterPro" id="IPR001680">
    <property type="entry name" value="WD40_rpt"/>
</dbReference>
<dbReference type="Pfam" id="PF00400">
    <property type="entry name" value="WD40"/>
    <property type="match status" value="3"/>
</dbReference>
<dbReference type="InterPro" id="IPR011598">
    <property type="entry name" value="bHLH_dom"/>
</dbReference>
<dbReference type="InterPro" id="IPR015943">
    <property type="entry name" value="WD40/YVTN_repeat-like_dom_sf"/>
</dbReference>
<feature type="region of interest" description="Disordered" evidence="3">
    <location>
        <begin position="1280"/>
        <end position="1320"/>
    </location>
</feature>
<keyword evidence="1" id="KW-0853">WD repeat</keyword>
<comment type="caution">
    <text evidence="5">The sequence shown here is derived from an EMBL/GenBank/DDBJ whole genome shotgun (WGS) entry which is preliminary data.</text>
</comment>
<proteinExistence type="predicted"/>
<evidence type="ECO:0000313" key="5">
    <source>
        <dbReference type="EMBL" id="KAK2846119.1"/>
    </source>
</evidence>
<evidence type="ECO:0000313" key="6">
    <source>
        <dbReference type="Proteomes" id="UP001187315"/>
    </source>
</evidence>
<feature type="coiled-coil region" evidence="2">
    <location>
        <begin position="688"/>
        <end position="715"/>
    </location>
</feature>
<feature type="coiled-coil region" evidence="2">
    <location>
        <begin position="907"/>
        <end position="934"/>
    </location>
</feature>
<dbReference type="SMART" id="SM00320">
    <property type="entry name" value="WD40"/>
    <property type="match status" value="8"/>
</dbReference>
<evidence type="ECO:0000259" key="4">
    <source>
        <dbReference type="PROSITE" id="PS50888"/>
    </source>
</evidence>
<evidence type="ECO:0000256" key="2">
    <source>
        <dbReference type="SAM" id="Coils"/>
    </source>
</evidence>
<dbReference type="SUPFAM" id="SSF50978">
    <property type="entry name" value="WD40 repeat-like"/>
    <property type="match status" value="1"/>
</dbReference>
<accession>A0AA88MYI9</accession>
<dbReference type="Gene3D" id="2.130.10.10">
    <property type="entry name" value="YVTN repeat-like/Quinoprotein amine dehydrogenase"/>
    <property type="match status" value="2"/>
</dbReference>
<dbReference type="PROSITE" id="PS50082">
    <property type="entry name" value="WD_REPEATS_2"/>
    <property type="match status" value="3"/>
</dbReference>
<evidence type="ECO:0000256" key="3">
    <source>
        <dbReference type="SAM" id="MobiDB-lite"/>
    </source>
</evidence>
<feature type="coiled-coil region" evidence="2">
    <location>
        <begin position="1162"/>
        <end position="1221"/>
    </location>
</feature>
<sequence>MSEFEIESSLTESQVTPKVKVEPHHIFSLHQESRNNLVFLDEKTIIFPSGNNCVIYNVHKHVAKFIRGLMLYQHEQQGIRALAISPDRRYLAVSESGIQCTVSVYDLQSEECTSVQILMANGFSIQEFVCMAFSADSKYLLCQAGGPEWNLFYWEWEKDKLIAIVETTKLGFVNQVSFNPVDNTQICVSGSYVFSVFKLENDCLKKISMFSVDCECIKSHAWLSENSIVSGTKTGNLLLVKDEMLFSLTSPSERQIENSETSSTSALPGITTITAYSKGFACTGSLGEVCIYEKTGEYGYTKTLVIKIPQDPCSSEPSVSAQQEVKSMCLSPSEETLAISTRQGQIYHFNLASVENRQSKQANFEYLFHLIHSGSITDLSVCFFKPLFATCSKDNSVHIWNYKTNSLELHQQFPEEPNCISLHPNGLSILVGFSDKVLLMNLLVDQFRTVQEFDIHDCSECVFNHDGNLFATVSENLISIINFRTGGKVELKGHNGKVQSVKWREDSCYLVSNGLDGTVFEWNALTGARKSLKTQKSFSFTDMTFSASNKSIISVGDSMLKEFRDGEVLREITSVNETYTAISMTQSGQAVFVGTSAGILRVAQYPFEEEISWTELQAHSGPITKMVVTPGDQYLLTASEDGSLLIWSITDQDGCKLSMVKETCFTEEEEEEEEEEKDEEVLCSKAFLEKKDQRVLEVRAQMELLKEEMDCKLNQTHMDYEIKLDKVRECFLKEIDDLKGIIRMLNTEMEEQKVSQKKALAETIEKHAEELKDQKKRFEKKLLKCYNNRLTMRQKYEQKLCEQDKNRFQTSMDMKRGYDQRLQQEQDKTRYAEEKLKELQEKVDSNFKDVFLQKDQELQAEKETNERLQDEMKLMEKQVMQFWKVKGEIQEQCLDLTRLEAKVMEINVKDKETIERLQQKIKKQEEELCTEKKQVRNMKALVQRMKADIKNCSSFVDQPHQLKANFIRLDKSYNHKPDMRFRVKSEVVQETRQREQLQSPAISLEQKQAVESKTQQADCSKMLKQLMEFESEEAQKLVNKDSTAELAEFCLRYKQELQAAQETCSQLKYEIKLMEKQMVQFWKIKEEIQDQNLEINMLKEEVQSLHDQHMDGKKLRKEKEQKKPVQKQEVHFQDLVEMHKTSKTQNKADLKRINSQLDEIFKDSNKQMRQTAETNLEEVKNRIEEKKLFLKKLKSEVKEINSKNQETIHNLKEELKVKDNELCTERQRIKRLKALLDRIKADIQTCSDVIQQPKLLKESILKLHKSYIKEAEIIAMPTEEKNHRGRTRDSRTTKIHAPGSTSVRDSLKSGRSSVTLSKSPYMRSQTPKLDILKIMDLPPINTRNIQ</sequence>
<feature type="coiled-coil region" evidence="2">
    <location>
        <begin position="754"/>
        <end position="788"/>
    </location>
</feature>
<gene>
    <name evidence="5" type="ORF">Q7C36_010973</name>
</gene>
<dbReference type="GO" id="GO:0046983">
    <property type="term" value="F:protein dimerization activity"/>
    <property type="evidence" value="ECO:0007669"/>
    <property type="project" value="InterPro"/>
</dbReference>
<feature type="coiled-coil region" evidence="2">
    <location>
        <begin position="822"/>
        <end position="878"/>
    </location>
</feature>
<keyword evidence="6" id="KW-1185">Reference proteome</keyword>
<evidence type="ECO:0000256" key="1">
    <source>
        <dbReference type="PROSITE-ProRule" id="PRU00221"/>
    </source>
</evidence>
<feature type="coiled-coil region" evidence="2">
    <location>
        <begin position="1050"/>
        <end position="1108"/>
    </location>
</feature>
<feature type="compositionally biased region" description="Polar residues" evidence="3">
    <location>
        <begin position="1299"/>
        <end position="1320"/>
    </location>
</feature>
<feature type="repeat" description="WD" evidence="1">
    <location>
        <begin position="616"/>
        <end position="649"/>
    </location>
</feature>
<organism evidence="5 6">
    <name type="scientific">Tachysurus vachellii</name>
    <name type="common">Darkbarbel catfish</name>
    <name type="synonym">Pelteobagrus vachellii</name>
    <dbReference type="NCBI Taxonomy" id="175792"/>
    <lineage>
        <taxon>Eukaryota</taxon>
        <taxon>Metazoa</taxon>
        <taxon>Chordata</taxon>
        <taxon>Craniata</taxon>
        <taxon>Vertebrata</taxon>
        <taxon>Euteleostomi</taxon>
        <taxon>Actinopterygii</taxon>
        <taxon>Neopterygii</taxon>
        <taxon>Teleostei</taxon>
        <taxon>Ostariophysi</taxon>
        <taxon>Siluriformes</taxon>
        <taxon>Bagridae</taxon>
        <taxon>Tachysurus</taxon>
    </lineage>
</organism>
<keyword evidence="2" id="KW-0175">Coiled coil</keyword>
<dbReference type="InterPro" id="IPR036322">
    <property type="entry name" value="WD40_repeat_dom_sf"/>
</dbReference>
<feature type="repeat" description="WD" evidence="1">
    <location>
        <begin position="491"/>
        <end position="532"/>
    </location>
</feature>
<feature type="domain" description="BHLH" evidence="4">
    <location>
        <begin position="1216"/>
        <end position="1271"/>
    </location>
</feature>
<dbReference type="PANTHER" id="PTHR32215">
    <property type="entry name" value="CILIA- AND FLAGELLA-ASSOCIATED PROTEIN 57"/>
    <property type="match status" value="1"/>
</dbReference>
<reference evidence="5" key="1">
    <citation type="submission" date="2023-08" db="EMBL/GenBank/DDBJ databases">
        <title>Pelteobagrus vachellii genome.</title>
        <authorList>
            <person name="Liu H."/>
        </authorList>
    </citation>
    <scope>NUCLEOTIDE SEQUENCE</scope>
    <source>
        <strain evidence="5">PRFRI_2022a</strain>
        <tissue evidence="5">Muscle</tissue>
    </source>
</reference>
<dbReference type="InterPro" id="IPR052993">
    <property type="entry name" value="CFA-57"/>
</dbReference>
<feature type="repeat" description="WD" evidence="1">
    <location>
        <begin position="372"/>
        <end position="410"/>
    </location>
</feature>
<protein>
    <recommendedName>
        <fullName evidence="4">BHLH domain-containing protein</fullName>
    </recommendedName>
</protein>
<name>A0AA88MYI9_TACVA</name>
<dbReference type="PROSITE" id="PS50888">
    <property type="entry name" value="BHLH"/>
    <property type="match status" value="1"/>
</dbReference>
<dbReference type="PROSITE" id="PS50294">
    <property type="entry name" value="WD_REPEATS_REGION"/>
    <property type="match status" value="2"/>
</dbReference>
<dbReference type="Proteomes" id="UP001187315">
    <property type="component" value="Unassembled WGS sequence"/>
</dbReference>